<protein>
    <submittedName>
        <fullName evidence="5">4-hydroxy-tetrahydrodipicolinate synthase</fullName>
    </submittedName>
</protein>
<dbReference type="SMART" id="SM01130">
    <property type="entry name" value="DHDPS"/>
    <property type="match status" value="1"/>
</dbReference>
<dbReference type="EMBL" id="BAAAYN010000009">
    <property type="protein sequence ID" value="GAA3384742.1"/>
    <property type="molecule type" value="Genomic_DNA"/>
</dbReference>
<reference evidence="6" key="1">
    <citation type="journal article" date="2019" name="Int. J. Syst. Evol. Microbiol.">
        <title>The Global Catalogue of Microorganisms (GCM) 10K type strain sequencing project: providing services to taxonomists for standard genome sequencing and annotation.</title>
        <authorList>
            <consortium name="The Broad Institute Genomics Platform"/>
            <consortium name="The Broad Institute Genome Sequencing Center for Infectious Disease"/>
            <person name="Wu L."/>
            <person name="Ma J."/>
        </authorList>
    </citation>
    <scope>NUCLEOTIDE SEQUENCE [LARGE SCALE GENOMIC DNA]</scope>
    <source>
        <strain evidence="6">JCM 9458</strain>
    </source>
</reference>
<dbReference type="PRINTS" id="PR00146">
    <property type="entry name" value="DHPICSNTHASE"/>
</dbReference>
<dbReference type="InterPro" id="IPR020625">
    <property type="entry name" value="Schiff_base-form_aldolases_AS"/>
</dbReference>
<dbReference type="Proteomes" id="UP001501676">
    <property type="component" value="Unassembled WGS sequence"/>
</dbReference>
<organism evidence="5 6">
    <name type="scientific">Cryptosporangium minutisporangium</name>
    <dbReference type="NCBI Taxonomy" id="113569"/>
    <lineage>
        <taxon>Bacteria</taxon>
        <taxon>Bacillati</taxon>
        <taxon>Actinomycetota</taxon>
        <taxon>Actinomycetes</taxon>
        <taxon>Cryptosporangiales</taxon>
        <taxon>Cryptosporangiaceae</taxon>
        <taxon>Cryptosporangium</taxon>
    </lineage>
</organism>
<comment type="caution">
    <text evidence="5">The sequence shown here is derived from an EMBL/GenBank/DDBJ whole genome shotgun (WGS) entry which is preliminary data.</text>
</comment>
<dbReference type="PROSITE" id="PS00666">
    <property type="entry name" value="DHDPS_2"/>
    <property type="match status" value="1"/>
</dbReference>
<keyword evidence="6" id="KW-1185">Reference proteome</keyword>
<dbReference type="InterPro" id="IPR002220">
    <property type="entry name" value="DapA-like"/>
</dbReference>
<evidence type="ECO:0000256" key="3">
    <source>
        <dbReference type="ARBA" id="ARBA00023270"/>
    </source>
</evidence>
<gene>
    <name evidence="5" type="primary">dapA_2</name>
    <name evidence="5" type="ORF">GCM10020369_15600</name>
</gene>
<name>A0ABP6SU70_9ACTN</name>
<sequence>MWGKQSDLVLFRPRPEALAMTPTGLFVPLITPFDAAGAVATDALEALCHDVLDAGATGLVALGTTGEPSALTEAERWTVVDVIGVACRERAAPLLVGAGTAEALATLGGRPEVTAALTLVPPFVRPGEAGAIAHLRALAGSSPVPLIVYDVPQRTGQYLSAGALRALAAVPGVVGVKHAPGAVTTDTVALLADPPRDFAILGGDDVFLGPVLALGAHGSVLASAHCQTAAYARLVGAWRAGDLATAQPLGRRLSRLSAALFAAPNPTVLKGVLHAEGRIPTPGVRLPLLPADPQLVKAALEVLPSLDVLE</sequence>
<dbReference type="InterPro" id="IPR013785">
    <property type="entry name" value="Aldolase_TIM"/>
</dbReference>
<dbReference type="PIRSF" id="PIRSF001365">
    <property type="entry name" value="DHDPS"/>
    <property type="match status" value="1"/>
</dbReference>
<proteinExistence type="inferred from homology"/>
<keyword evidence="2 4" id="KW-0456">Lyase</keyword>
<evidence type="ECO:0000256" key="4">
    <source>
        <dbReference type="PIRNR" id="PIRNR001365"/>
    </source>
</evidence>
<keyword evidence="3" id="KW-0704">Schiff base</keyword>
<evidence type="ECO:0000313" key="6">
    <source>
        <dbReference type="Proteomes" id="UP001501676"/>
    </source>
</evidence>
<dbReference type="Pfam" id="PF00701">
    <property type="entry name" value="DHDPS"/>
    <property type="match status" value="1"/>
</dbReference>
<accession>A0ABP6SU70</accession>
<comment type="similarity">
    <text evidence="1 4">Belongs to the DapA family.</text>
</comment>
<evidence type="ECO:0000256" key="1">
    <source>
        <dbReference type="ARBA" id="ARBA00007592"/>
    </source>
</evidence>
<evidence type="ECO:0000256" key="2">
    <source>
        <dbReference type="ARBA" id="ARBA00023239"/>
    </source>
</evidence>
<dbReference type="PANTHER" id="PTHR12128:SF66">
    <property type="entry name" value="4-HYDROXY-2-OXOGLUTARATE ALDOLASE, MITOCHONDRIAL"/>
    <property type="match status" value="1"/>
</dbReference>
<dbReference type="PANTHER" id="PTHR12128">
    <property type="entry name" value="DIHYDRODIPICOLINATE SYNTHASE"/>
    <property type="match status" value="1"/>
</dbReference>
<evidence type="ECO:0000313" key="5">
    <source>
        <dbReference type="EMBL" id="GAA3384742.1"/>
    </source>
</evidence>
<dbReference type="Gene3D" id="3.20.20.70">
    <property type="entry name" value="Aldolase class I"/>
    <property type="match status" value="1"/>
</dbReference>
<dbReference type="SUPFAM" id="SSF51569">
    <property type="entry name" value="Aldolase"/>
    <property type="match status" value="1"/>
</dbReference>